<dbReference type="PROSITE" id="PS50850">
    <property type="entry name" value="MFS"/>
    <property type="match status" value="1"/>
</dbReference>
<evidence type="ECO:0000256" key="16">
    <source>
        <dbReference type="SAM" id="MobiDB-lite"/>
    </source>
</evidence>
<evidence type="ECO:0000256" key="13">
    <source>
        <dbReference type="ARBA" id="ARBA00031099"/>
    </source>
</evidence>
<feature type="transmembrane region" description="Helical" evidence="17">
    <location>
        <begin position="332"/>
        <end position="354"/>
    </location>
</feature>
<evidence type="ECO:0000259" key="18">
    <source>
        <dbReference type="PROSITE" id="PS50850"/>
    </source>
</evidence>
<evidence type="ECO:0000256" key="4">
    <source>
        <dbReference type="ARBA" id="ARBA00007004"/>
    </source>
</evidence>
<dbReference type="FunFam" id="1.20.1250.20:FF:001511">
    <property type="entry name" value="Solute carrier family 2, facilitated glucose transporter member 5"/>
    <property type="match status" value="1"/>
</dbReference>
<dbReference type="PANTHER" id="PTHR23503">
    <property type="entry name" value="SOLUTE CARRIER FAMILY 2"/>
    <property type="match status" value="1"/>
</dbReference>
<accession>A0AA35PB98</accession>
<feature type="transmembrane region" description="Helical" evidence="17">
    <location>
        <begin position="185"/>
        <end position="204"/>
    </location>
</feature>
<keyword evidence="15" id="KW-0175">Coiled coil</keyword>
<dbReference type="GO" id="GO:0042383">
    <property type="term" value="C:sarcolemma"/>
    <property type="evidence" value="ECO:0007669"/>
    <property type="project" value="UniProtKB-SubCell"/>
</dbReference>
<evidence type="ECO:0000256" key="8">
    <source>
        <dbReference type="ARBA" id="ARBA00022597"/>
    </source>
</evidence>
<evidence type="ECO:0000313" key="19">
    <source>
        <dbReference type="EMBL" id="CAI5778958.1"/>
    </source>
</evidence>
<dbReference type="GO" id="GO:0046323">
    <property type="term" value="P:D-glucose import"/>
    <property type="evidence" value="ECO:0007669"/>
    <property type="project" value="TreeGrafter"/>
</dbReference>
<evidence type="ECO:0000313" key="20">
    <source>
        <dbReference type="Proteomes" id="UP001178461"/>
    </source>
</evidence>
<dbReference type="InterPro" id="IPR005828">
    <property type="entry name" value="MFS_sugar_transport-like"/>
</dbReference>
<dbReference type="Pfam" id="PF00083">
    <property type="entry name" value="Sugar_tr"/>
    <property type="match status" value="1"/>
</dbReference>
<proteinExistence type="inferred from homology"/>
<feature type="compositionally biased region" description="Low complexity" evidence="16">
    <location>
        <begin position="7"/>
        <end position="58"/>
    </location>
</feature>
<keyword evidence="6 14" id="KW-0813">Transport</keyword>
<evidence type="ECO:0000256" key="9">
    <source>
        <dbReference type="ARBA" id="ARBA00022692"/>
    </source>
</evidence>
<comment type="subcellular location">
    <subcellularLocation>
        <location evidence="2">Cell membrane</location>
        <location evidence="2">Sarcolemma</location>
    </subcellularLocation>
    <subcellularLocation>
        <location evidence="3">Cell membrane</location>
        <topology evidence="3">Multi-pass membrane protein</topology>
    </subcellularLocation>
</comment>
<feature type="transmembrane region" description="Helical" evidence="17">
    <location>
        <begin position="465"/>
        <end position="485"/>
    </location>
</feature>
<comment type="catalytic activity">
    <reaction evidence="1">
        <text>D-fructose(out) = D-fructose(in)</text>
        <dbReference type="Rhea" id="RHEA:60372"/>
        <dbReference type="ChEBI" id="CHEBI:37721"/>
    </reaction>
</comment>
<feature type="transmembrane region" description="Helical" evidence="17">
    <location>
        <begin position="491"/>
        <end position="511"/>
    </location>
</feature>
<feature type="region of interest" description="Disordered" evidence="16">
    <location>
        <begin position="1"/>
        <end position="58"/>
    </location>
</feature>
<dbReference type="GO" id="GO:1990539">
    <property type="term" value="P:fructose import across plasma membrane"/>
    <property type="evidence" value="ECO:0007669"/>
    <property type="project" value="UniProtKB-ARBA"/>
</dbReference>
<feature type="transmembrane region" description="Helical" evidence="17">
    <location>
        <begin position="75"/>
        <end position="97"/>
    </location>
</feature>
<dbReference type="Gene3D" id="1.20.1250.20">
    <property type="entry name" value="MFS general substrate transporter like domains"/>
    <property type="match status" value="1"/>
</dbReference>
<evidence type="ECO:0000256" key="5">
    <source>
        <dbReference type="ARBA" id="ARBA00015973"/>
    </source>
</evidence>
<keyword evidence="9 17" id="KW-0812">Transmembrane</keyword>
<reference evidence="19" key="1">
    <citation type="submission" date="2022-12" db="EMBL/GenBank/DDBJ databases">
        <authorList>
            <person name="Alioto T."/>
            <person name="Alioto T."/>
            <person name="Gomez Garrido J."/>
        </authorList>
    </citation>
    <scope>NUCLEOTIDE SEQUENCE</scope>
</reference>
<evidence type="ECO:0000256" key="3">
    <source>
        <dbReference type="ARBA" id="ARBA00004651"/>
    </source>
</evidence>
<dbReference type="GO" id="GO:0055056">
    <property type="term" value="F:D-glucose transmembrane transporter activity"/>
    <property type="evidence" value="ECO:0007669"/>
    <property type="project" value="TreeGrafter"/>
</dbReference>
<dbReference type="InterPro" id="IPR020846">
    <property type="entry name" value="MFS_dom"/>
</dbReference>
<sequence length="545" mass="60104">MKKTQVASKAPTTPKASAAPAAPAAPGSPRKPSAPSKPSKPSAPNEPSEPSEPSELSTPIAPIAATSHEDVPMRLIWISMAACLITVQYGYNMWLLYTPFVLLHDLFNITTYEEMEDPGSQMYIVAITLALFPLGAIFGSIPVGYLANRFGRKGAVKITTFLSLIPPVLLAVGNKVNVYEFTIAVRFYTGICTGLISVVVPLYLGEIAPGSVRGAIIMMSQLFYSLGLFIGQLIVAKDNFKMRGGYVIVMGISGVMPIFQIILLPFFPESPRYLLIQRKNAESAREVLKVLRGKDDVENEIDELRQEDLFEKAEKNMTAAKLLSSPNLRTQVITIVVLTGGAQLDGIGAVHYYVDIICMAAGADEKMLQWLRMVTIIIGLISLMIAMYLADSKGHRYLLLTGFLMCSIVCVLLTMALEMQVTIDEMAYVNILLVQVFVIAHSVGPGPLPNVIVVALFLQSSRASAFVIAGFVQWFTHFLMMMVFLQIVTKIGTYSFLMFLPFCGGLFIYIFKNFPETKNRTFVDIRRIVAVQKLRKTKLKKPTEK</sequence>
<evidence type="ECO:0000256" key="1">
    <source>
        <dbReference type="ARBA" id="ARBA00000590"/>
    </source>
</evidence>
<keyword evidence="20" id="KW-1185">Reference proteome</keyword>
<feature type="transmembrane region" description="Helical" evidence="17">
    <location>
        <begin position="216"/>
        <end position="235"/>
    </location>
</feature>
<feature type="transmembrane region" description="Helical" evidence="17">
    <location>
        <begin position="122"/>
        <end position="147"/>
    </location>
</feature>
<evidence type="ECO:0000256" key="6">
    <source>
        <dbReference type="ARBA" id="ARBA00022448"/>
    </source>
</evidence>
<evidence type="ECO:0000256" key="14">
    <source>
        <dbReference type="RuleBase" id="RU003346"/>
    </source>
</evidence>
<dbReference type="InterPro" id="IPR003663">
    <property type="entry name" value="Sugar/inositol_transpt"/>
</dbReference>
<keyword evidence="8 19" id="KW-0762">Sugar transport</keyword>
<dbReference type="InterPro" id="IPR045263">
    <property type="entry name" value="GLUT"/>
</dbReference>
<organism evidence="19 20">
    <name type="scientific">Podarcis lilfordi</name>
    <name type="common">Lilford's wall lizard</name>
    <dbReference type="NCBI Taxonomy" id="74358"/>
    <lineage>
        <taxon>Eukaryota</taxon>
        <taxon>Metazoa</taxon>
        <taxon>Chordata</taxon>
        <taxon>Craniata</taxon>
        <taxon>Vertebrata</taxon>
        <taxon>Euteleostomi</taxon>
        <taxon>Lepidosauria</taxon>
        <taxon>Squamata</taxon>
        <taxon>Bifurcata</taxon>
        <taxon>Unidentata</taxon>
        <taxon>Episquamata</taxon>
        <taxon>Laterata</taxon>
        <taxon>Lacertibaenia</taxon>
        <taxon>Lacertidae</taxon>
        <taxon>Podarcis</taxon>
    </lineage>
</organism>
<feature type="coiled-coil region" evidence="15">
    <location>
        <begin position="287"/>
        <end position="314"/>
    </location>
</feature>
<dbReference type="PRINTS" id="PR00171">
    <property type="entry name" value="SUGRTRNSPORT"/>
</dbReference>
<protein>
    <recommendedName>
        <fullName evidence="5">Solute carrier family 2, facilitated glucose transporter member 5</fullName>
    </recommendedName>
    <alternativeName>
        <fullName evidence="13">Fructose transporter</fullName>
    </alternativeName>
    <alternativeName>
        <fullName evidence="12">Glucose transporter type 5, small intestine</fullName>
    </alternativeName>
</protein>
<evidence type="ECO:0000256" key="7">
    <source>
        <dbReference type="ARBA" id="ARBA00022475"/>
    </source>
</evidence>
<evidence type="ECO:0000256" key="10">
    <source>
        <dbReference type="ARBA" id="ARBA00022989"/>
    </source>
</evidence>
<dbReference type="PANTHER" id="PTHR23503:SF32">
    <property type="entry name" value="SOLUTE CARRIER FAMILY 2, FACILITATED GLUCOSE TRANSPORTER MEMBER 5"/>
    <property type="match status" value="1"/>
</dbReference>
<evidence type="ECO:0000256" key="15">
    <source>
        <dbReference type="SAM" id="Coils"/>
    </source>
</evidence>
<evidence type="ECO:0000256" key="2">
    <source>
        <dbReference type="ARBA" id="ARBA00004135"/>
    </source>
</evidence>
<dbReference type="NCBIfam" id="TIGR00879">
    <property type="entry name" value="SP"/>
    <property type="match status" value="1"/>
</dbReference>
<keyword evidence="10 17" id="KW-1133">Transmembrane helix</keyword>
<feature type="transmembrane region" description="Helical" evidence="17">
    <location>
        <begin position="370"/>
        <end position="390"/>
    </location>
</feature>
<keyword evidence="11 17" id="KW-0472">Membrane</keyword>
<feature type="transmembrane region" description="Helical" evidence="17">
    <location>
        <begin position="247"/>
        <end position="267"/>
    </location>
</feature>
<comment type="similarity">
    <text evidence="4">Belongs to the major facilitator superfamily. Sugar transporter (TC 2.A.1.1) family. Glucose transporter subfamily.</text>
</comment>
<gene>
    <name evidence="19" type="ORF">PODLI_1B043569</name>
</gene>
<dbReference type="SUPFAM" id="SSF103473">
    <property type="entry name" value="MFS general substrate transporter"/>
    <property type="match status" value="1"/>
</dbReference>
<feature type="transmembrane region" description="Helical" evidence="17">
    <location>
        <begin position="397"/>
        <end position="417"/>
    </location>
</feature>
<dbReference type="InterPro" id="IPR036259">
    <property type="entry name" value="MFS_trans_sf"/>
</dbReference>
<dbReference type="Proteomes" id="UP001178461">
    <property type="component" value="Chromosome 7"/>
</dbReference>
<dbReference type="GO" id="GO:0005353">
    <property type="term" value="F:fructose transmembrane transporter activity"/>
    <property type="evidence" value="ECO:0007669"/>
    <property type="project" value="UniProtKB-ARBA"/>
</dbReference>
<dbReference type="GO" id="GO:0070837">
    <property type="term" value="P:dehydroascorbic acid transport"/>
    <property type="evidence" value="ECO:0007669"/>
    <property type="project" value="TreeGrafter"/>
</dbReference>
<dbReference type="EMBL" id="OX395132">
    <property type="protein sequence ID" value="CAI5778958.1"/>
    <property type="molecule type" value="Genomic_DNA"/>
</dbReference>
<evidence type="ECO:0000256" key="11">
    <source>
        <dbReference type="ARBA" id="ARBA00023136"/>
    </source>
</evidence>
<feature type="transmembrane region" description="Helical" evidence="17">
    <location>
        <begin position="154"/>
        <end position="173"/>
    </location>
</feature>
<name>A0AA35PB98_9SAUR</name>
<evidence type="ECO:0000256" key="17">
    <source>
        <dbReference type="SAM" id="Phobius"/>
    </source>
</evidence>
<evidence type="ECO:0000256" key="12">
    <source>
        <dbReference type="ARBA" id="ARBA00029961"/>
    </source>
</evidence>
<dbReference type="AlphaFoldDB" id="A0AA35PB98"/>
<feature type="transmembrane region" description="Helical" evidence="17">
    <location>
        <begin position="429"/>
        <end position="458"/>
    </location>
</feature>
<keyword evidence="7" id="KW-1003">Cell membrane</keyword>
<feature type="domain" description="Major facilitator superfamily (MFS) profile" evidence="18">
    <location>
        <begin position="78"/>
        <end position="518"/>
    </location>
</feature>